<sequence>MGKACYGVIIWEYVSMWGGRLHRSLIFRIFPLSRWADTSFSVIPAKAGIQAYPLVLLGKPWIPAFAGMTVDKRCAWLRQQANP</sequence>
<evidence type="ECO:0000313" key="2">
    <source>
        <dbReference type="Proteomes" id="UP000005667"/>
    </source>
</evidence>
<gene>
    <name evidence="1" type="ordered locus">AZOLI_p60041</name>
</gene>
<dbReference type="AlphaFoldDB" id="G7ZIX7"/>
<dbReference type="KEGG" id="ali:AZOLI_p60041"/>
<proteinExistence type="predicted"/>
<reference evidence="2" key="1">
    <citation type="journal article" date="2011" name="PLoS Genet.">
        <title>Azospirillum genomes reveal transition of bacteria from aquatic to terrestrial environments.</title>
        <authorList>
            <person name="Wisniewski-Dye F."/>
            <person name="Borziak K."/>
            <person name="Khalsa-Moyers G."/>
            <person name="Alexandre G."/>
            <person name="Sukharnikov L.O."/>
            <person name="Wuichet K."/>
            <person name="Hurst G.B."/>
            <person name="McDonald W.H."/>
            <person name="Robertson J.S."/>
            <person name="Barbe V."/>
            <person name="Calteau A."/>
            <person name="Rouy Z."/>
            <person name="Mangenot S."/>
            <person name="Prigent-Combaret C."/>
            <person name="Normand P."/>
            <person name="Boyer M."/>
            <person name="Siguier P."/>
            <person name="Dessaux Y."/>
            <person name="Elmerich C."/>
            <person name="Condemine G."/>
            <person name="Krishnen G."/>
            <person name="Kennedy I."/>
            <person name="Paterson A.H."/>
            <person name="Gonzalez V."/>
            <person name="Mavingui P."/>
            <person name="Zhulin I.B."/>
        </authorList>
    </citation>
    <scope>NUCLEOTIDE SEQUENCE [LARGE SCALE GENOMIC DNA]</scope>
    <source>
        <strain evidence="2">4B</strain>
    </source>
</reference>
<keyword evidence="2" id="KW-1185">Reference proteome</keyword>
<protein>
    <submittedName>
        <fullName evidence="1">Uncharacterized protein</fullName>
    </submittedName>
</protein>
<geneLocation type="plasmid" evidence="1 2">
    <name>AZO_p6</name>
</geneLocation>
<keyword evidence="1" id="KW-0614">Plasmid</keyword>
<dbReference type="EMBL" id="FQ311874">
    <property type="protein sequence ID" value="CBS91464.1"/>
    <property type="molecule type" value="Genomic_DNA"/>
</dbReference>
<organism evidence="1 2">
    <name type="scientific">Azospirillum lipoferum (strain 4B)</name>
    <dbReference type="NCBI Taxonomy" id="862719"/>
    <lineage>
        <taxon>Bacteria</taxon>
        <taxon>Pseudomonadati</taxon>
        <taxon>Pseudomonadota</taxon>
        <taxon>Alphaproteobacteria</taxon>
        <taxon>Rhodospirillales</taxon>
        <taxon>Azospirillaceae</taxon>
        <taxon>Azospirillum</taxon>
    </lineage>
</organism>
<accession>G7ZIX7</accession>
<name>G7ZIX7_AZOL4</name>
<dbReference type="HOGENOM" id="CLU_2535390_0_0_5"/>
<dbReference type="Proteomes" id="UP000005667">
    <property type="component" value="Plasmid AZO_p6"/>
</dbReference>
<evidence type="ECO:0000313" key="1">
    <source>
        <dbReference type="EMBL" id="CBS91464.1"/>
    </source>
</evidence>